<evidence type="ECO:0000256" key="2">
    <source>
        <dbReference type="ARBA" id="ARBA00023445"/>
    </source>
</evidence>
<evidence type="ECO:0000256" key="1">
    <source>
        <dbReference type="ARBA" id="ARBA00023002"/>
    </source>
</evidence>
<dbReference type="PANTHER" id="PTHR10366:SF562">
    <property type="entry name" value="ALDEHYDE REDUCTASE II (AFU_ORTHOLOGUE AFUA_1G11360)"/>
    <property type="match status" value="1"/>
</dbReference>
<dbReference type="InterPro" id="IPR001509">
    <property type="entry name" value="Epimerase_deHydtase"/>
</dbReference>
<sequence>MTVIPKGSTVLVTGFTGYIGAHVTDQLLGAGYTVRGTTRSAAKATYLKDKFTREYGAGRLDVVEIPDISADGAFNEAIKGVSGVAHIAADVSMSTNVDEVVGSAVKTTLSILRAAAATPSVKRFVLTSSSVAAGFPARNVAYTLTENSWNDVSAKVVASAEEDPLKGVHVYAVSKTEGEKAAWKFVKEEKPGFVFNAVLPDNNQGPFLDLKPQSSAHFALTVLAGKGDGYKGFPTQWFVDVRDTARLHVAALTLESTGAPGYRLWAAAEPFTFNRILATVRKLRPDRTDLPESYAWDTEPNLSQIDNSRSTAILKEMGRDGWIPYEESVKENIKGQ</sequence>
<organism evidence="4 5">
    <name type="scientific">Plicaturopsis crispa FD-325 SS-3</name>
    <dbReference type="NCBI Taxonomy" id="944288"/>
    <lineage>
        <taxon>Eukaryota</taxon>
        <taxon>Fungi</taxon>
        <taxon>Dikarya</taxon>
        <taxon>Basidiomycota</taxon>
        <taxon>Agaricomycotina</taxon>
        <taxon>Agaricomycetes</taxon>
        <taxon>Agaricomycetidae</taxon>
        <taxon>Amylocorticiales</taxon>
        <taxon>Amylocorticiaceae</taxon>
        <taxon>Plicatura</taxon>
        <taxon>Plicaturopsis crispa</taxon>
    </lineage>
</organism>
<keyword evidence="1" id="KW-0560">Oxidoreductase</keyword>
<protein>
    <recommendedName>
        <fullName evidence="3">NAD-dependent epimerase/dehydratase domain-containing protein</fullName>
    </recommendedName>
</protein>
<dbReference type="InterPro" id="IPR036291">
    <property type="entry name" value="NAD(P)-bd_dom_sf"/>
</dbReference>
<dbReference type="Gene3D" id="3.40.50.720">
    <property type="entry name" value="NAD(P)-binding Rossmann-like Domain"/>
    <property type="match status" value="1"/>
</dbReference>
<gene>
    <name evidence="4" type="ORF">PLICRDRAFT_118805</name>
</gene>
<dbReference type="PANTHER" id="PTHR10366">
    <property type="entry name" value="NAD DEPENDENT EPIMERASE/DEHYDRATASE"/>
    <property type="match status" value="1"/>
</dbReference>
<proteinExistence type="inferred from homology"/>
<name>A0A0C9SQM4_PLICR</name>
<dbReference type="AlphaFoldDB" id="A0A0C9SQM4"/>
<dbReference type="Proteomes" id="UP000053263">
    <property type="component" value="Unassembled WGS sequence"/>
</dbReference>
<dbReference type="GO" id="GO:0016616">
    <property type="term" value="F:oxidoreductase activity, acting on the CH-OH group of donors, NAD or NADP as acceptor"/>
    <property type="evidence" value="ECO:0007669"/>
    <property type="project" value="TreeGrafter"/>
</dbReference>
<comment type="similarity">
    <text evidence="2">Belongs to the NAD(P)-dependent epimerase/dehydratase family. Dihydroflavonol-4-reductase subfamily.</text>
</comment>
<dbReference type="SUPFAM" id="SSF51735">
    <property type="entry name" value="NAD(P)-binding Rossmann-fold domains"/>
    <property type="match status" value="1"/>
</dbReference>
<dbReference type="EMBL" id="KN832573">
    <property type="protein sequence ID" value="KII83927.1"/>
    <property type="molecule type" value="Genomic_DNA"/>
</dbReference>
<dbReference type="HOGENOM" id="CLU_007383_9_2_1"/>
<dbReference type="Pfam" id="PF01370">
    <property type="entry name" value="Epimerase"/>
    <property type="match status" value="1"/>
</dbReference>
<accession>A0A0C9SQM4</accession>
<evidence type="ECO:0000259" key="3">
    <source>
        <dbReference type="Pfam" id="PF01370"/>
    </source>
</evidence>
<keyword evidence="5" id="KW-1185">Reference proteome</keyword>
<reference evidence="4 5" key="1">
    <citation type="submission" date="2014-06" db="EMBL/GenBank/DDBJ databases">
        <title>Evolutionary Origins and Diversification of the Mycorrhizal Mutualists.</title>
        <authorList>
            <consortium name="DOE Joint Genome Institute"/>
            <consortium name="Mycorrhizal Genomics Consortium"/>
            <person name="Kohler A."/>
            <person name="Kuo A."/>
            <person name="Nagy L.G."/>
            <person name="Floudas D."/>
            <person name="Copeland A."/>
            <person name="Barry K.W."/>
            <person name="Cichocki N."/>
            <person name="Veneault-Fourrey C."/>
            <person name="LaButti K."/>
            <person name="Lindquist E.A."/>
            <person name="Lipzen A."/>
            <person name="Lundell T."/>
            <person name="Morin E."/>
            <person name="Murat C."/>
            <person name="Riley R."/>
            <person name="Ohm R."/>
            <person name="Sun H."/>
            <person name="Tunlid A."/>
            <person name="Henrissat B."/>
            <person name="Grigoriev I.V."/>
            <person name="Hibbett D.S."/>
            <person name="Martin F."/>
        </authorList>
    </citation>
    <scope>NUCLEOTIDE SEQUENCE [LARGE SCALE GENOMIC DNA]</scope>
    <source>
        <strain evidence="4 5">FD-325 SS-3</strain>
    </source>
</reference>
<dbReference type="InterPro" id="IPR050425">
    <property type="entry name" value="NAD(P)_dehydrat-like"/>
</dbReference>
<feature type="domain" description="NAD-dependent epimerase/dehydratase" evidence="3">
    <location>
        <begin position="10"/>
        <end position="258"/>
    </location>
</feature>
<dbReference type="OrthoDB" id="2735536at2759"/>
<evidence type="ECO:0000313" key="5">
    <source>
        <dbReference type="Proteomes" id="UP000053263"/>
    </source>
</evidence>
<evidence type="ECO:0000313" key="4">
    <source>
        <dbReference type="EMBL" id="KII83927.1"/>
    </source>
</evidence>